<keyword evidence="3" id="KW-1133">Transmembrane helix</keyword>
<dbReference type="AlphaFoldDB" id="A0A942UKY5"/>
<evidence type="ECO:0000256" key="1">
    <source>
        <dbReference type="ARBA" id="ARBA00022676"/>
    </source>
</evidence>
<dbReference type="EC" id="2.4.-.-" evidence="5"/>
<dbReference type="RefSeq" id="WP_213098385.1">
    <property type="nucleotide sequence ID" value="NZ_JAGYPN010000002.1"/>
</dbReference>
<reference evidence="5 6" key="1">
    <citation type="submission" date="2021-05" db="EMBL/GenBank/DDBJ databases">
        <title>Novel Bacillus species.</title>
        <authorList>
            <person name="Liu G."/>
        </authorList>
    </citation>
    <scope>NUCLEOTIDE SEQUENCE [LARGE SCALE GENOMIC DNA]</scope>
    <source>
        <strain evidence="5 6">FJAT-49682</strain>
    </source>
</reference>
<organism evidence="5 6">
    <name type="scientific">Lederbergia citrea</name>
    <dbReference type="NCBI Taxonomy" id="2833581"/>
    <lineage>
        <taxon>Bacteria</taxon>
        <taxon>Bacillati</taxon>
        <taxon>Bacillota</taxon>
        <taxon>Bacilli</taxon>
        <taxon>Bacillales</taxon>
        <taxon>Bacillaceae</taxon>
        <taxon>Lederbergia</taxon>
    </lineage>
</organism>
<sequence length="438" mass="51294">MSEKVCMFVWNHFTNDARVLRECTALSENGYEVDLICIHDPKDKNLKRHEIRNENFHVHRVRRYPILLELFQSVFRFLKENKWVILPLFLLWGVVVYFFPILTITITLFLGLLLKLKLVPWWIKASIYLRMVIKAYSKNYDIYHSNDLNTLLQGYISAKWRFKKKKLVYDSHEVQTSRTGYNSSVYGKLEGFLVRKIDSMIVENNTRAKYNEDLYGFYPHVVHNYPFKTIGENNEIINIHEMLGLPKGEKILLYQGGIQIGRGLEKLVQAAPLFKEGTLVFIGDGKQKSELVKLVEDLNLMDKVKFISKVPLEDLPKYTKNAYLGFQVLNNVCFNHWSASSNKLFEYMMSGVPVVACSFPEIKKVVEDEKIGICIDSHDYKDIARAVNILLEDTDLRNELSYNCLKAKDKYNWEEEKKLFLNVYQQVKVNKTVQEELN</sequence>
<feature type="transmembrane region" description="Helical" evidence="3">
    <location>
        <begin position="89"/>
        <end position="114"/>
    </location>
</feature>
<evidence type="ECO:0000313" key="5">
    <source>
        <dbReference type="EMBL" id="MBS4223371.1"/>
    </source>
</evidence>
<dbReference type="Pfam" id="PF00534">
    <property type="entry name" value="Glycos_transf_1"/>
    <property type="match status" value="1"/>
</dbReference>
<comment type="caution">
    <text evidence="5">The sequence shown here is derived from an EMBL/GenBank/DDBJ whole genome shotgun (WGS) entry which is preliminary data.</text>
</comment>
<dbReference type="InterPro" id="IPR001296">
    <property type="entry name" value="Glyco_trans_1"/>
</dbReference>
<keyword evidence="3" id="KW-0812">Transmembrane</keyword>
<dbReference type="EMBL" id="JAGYPN010000002">
    <property type="protein sequence ID" value="MBS4223371.1"/>
    <property type="molecule type" value="Genomic_DNA"/>
</dbReference>
<protein>
    <submittedName>
        <fullName evidence="5">Glycosyltransferase</fullName>
        <ecNumber evidence="5">2.4.-.-</ecNumber>
    </submittedName>
</protein>
<keyword evidence="1 5" id="KW-0328">Glycosyltransferase</keyword>
<accession>A0A942UKY5</accession>
<dbReference type="SUPFAM" id="SSF53756">
    <property type="entry name" value="UDP-Glycosyltransferase/glycogen phosphorylase"/>
    <property type="match status" value="1"/>
</dbReference>
<dbReference type="PANTHER" id="PTHR12526:SF629">
    <property type="entry name" value="TEICHURONIC ACID BIOSYNTHESIS GLYCOSYLTRANSFERASE TUAH-RELATED"/>
    <property type="match status" value="1"/>
</dbReference>
<dbReference type="PANTHER" id="PTHR12526">
    <property type="entry name" value="GLYCOSYLTRANSFERASE"/>
    <property type="match status" value="1"/>
</dbReference>
<dbReference type="Gene3D" id="3.40.50.2000">
    <property type="entry name" value="Glycogen Phosphorylase B"/>
    <property type="match status" value="2"/>
</dbReference>
<dbReference type="Proteomes" id="UP000676456">
    <property type="component" value="Unassembled WGS sequence"/>
</dbReference>
<keyword evidence="3" id="KW-0472">Membrane</keyword>
<keyword evidence="6" id="KW-1185">Reference proteome</keyword>
<feature type="domain" description="Glycosyl transferase family 1" evidence="4">
    <location>
        <begin position="238"/>
        <end position="403"/>
    </location>
</feature>
<evidence type="ECO:0000259" key="4">
    <source>
        <dbReference type="Pfam" id="PF00534"/>
    </source>
</evidence>
<proteinExistence type="predicted"/>
<evidence type="ECO:0000313" key="6">
    <source>
        <dbReference type="Proteomes" id="UP000676456"/>
    </source>
</evidence>
<evidence type="ECO:0000256" key="3">
    <source>
        <dbReference type="SAM" id="Phobius"/>
    </source>
</evidence>
<gene>
    <name evidence="5" type="ORF">KHA91_11515</name>
</gene>
<name>A0A942UKY5_9BACI</name>
<dbReference type="GO" id="GO:0016757">
    <property type="term" value="F:glycosyltransferase activity"/>
    <property type="evidence" value="ECO:0007669"/>
    <property type="project" value="UniProtKB-KW"/>
</dbReference>
<keyword evidence="2 5" id="KW-0808">Transferase</keyword>
<evidence type="ECO:0000256" key="2">
    <source>
        <dbReference type="ARBA" id="ARBA00022679"/>
    </source>
</evidence>